<dbReference type="OrthoDB" id="9851439at2"/>
<keyword evidence="2" id="KW-1185">Reference proteome</keyword>
<evidence type="ECO:0000313" key="2">
    <source>
        <dbReference type="Proteomes" id="UP000005801"/>
    </source>
</evidence>
<sequence>MSEPLASPTLALLYLAQGHPERARATLDEVLAGDPTNGHALALVERLRVRPQARFSARFVAGAVASAGEIELRWEVPEALLDELSPLDDEASPLRLHAILGTTRLHDPRVSAGLRYSSVRCEALAGSRRISAPLGPASAAVALVHSVPRGPLSLIAVAEALSW</sequence>
<evidence type="ECO:0008006" key="3">
    <source>
        <dbReference type="Google" id="ProtNLM"/>
    </source>
</evidence>
<dbReference type="RefSeq" id="WP_006969469.1">
    <property type="nucleotide sequence ID" value="NZ_ABCS01000003.1"/>
</dbReference>
<protein>
    <recommendedName>
        <fullName evidence="3">Tetratricopeptide repeat protein</fullName>
    </recommendedName>
</protein>
<comment type="caution">
    <text evidence="1">The sequence shown here is derived from an EMBL/GenBank/DDBJ whole genome shotgun (WGS) entry which is preliminary data.</text>
</comment>
<accession>A6FYC0</accession>
<name>A6FYC0_9BACT</name>
<dbReference type="AlphaFoldDB" id="A6FYC0"/>
<proteinExistence type="predicted"/>
<gene>
    <name evidence="1" type="ORF">PPSIR1_39950</name>
</gene>
<dbReference type="Proteomes" id="UP000005801">
    <property type="component" value="Unassembled WGS sequence"/>
</dbReference>
<evidence type="ECO:0000313" key="1">
    <source>
        <dbReference type="EMBL" id="EDM81499.1"/>
    </source>
</evidence>
<organism evidence="1 2">
    <name type="scientific">Plesiocystis pacifica SIR-1</name>
    <dbReference type="NCBI Taxonomy" id="391625"/>
    <lineage>
        <taxon>Bacteria</taxon>
        <taxon>Pseudomonadati</taxon>
        <taxon>Myxococcota</taxon>
        <taxon>Polyangia</taxon>
        <taxon>Nannocystales</taxon>
        <taxon>Nannocystaceae</taxon>
        <taxon>Plesiocystis</taxon>
    </lineage>
</organism>
<reference evidence="1 2" key="1">
    <citation type="submission" date="2007-06" db="EMBL/GenBank/DDBJ databases">
        <authorList>
            <person name="Shimkets L."/>
            <person name="Ferriera S."/>
            <person name="Johnson J."/>
            <person name="Kravitz S."/>
            <person name="Beeson K."/>
            <person name="Sutton G."/>
            <person name="Rogers Y.-H."/>
            <person name="Friedman R."/>
            <person name="Frazier M."/>
            <person name="Venter J.C."/>
        </authorList>
    </citation>
    <scope>NUCLEOTIDE SEQUENCE [LARGE SCALE GENOMIC DNA]</scope>
    <source>
        <strain evidence="1 2">SIR-1</strain>
    </source>
</reference>
<dbReference type="STRING" id="391625.PPSIR1_39950"/>
<dbReference type="EMBL" id="ABCS01000003">
    <property type="protein sequence ID" value="EDM81499.1"/>
    <property type="molecule type" value="Genomic_DNA"/>
</dbReference>